<dbReference type="Proteomes" id="UP000286912">
    <property type="component" value="Unassembled WGS sequence"/>
</dbReference>
<name>A0A433LFR6_9GAMM</name>
<evidence type="ECO:0000313" key="3">
    <source>
        <dbReference type="Proteomes" id="UP000286912"/>
    </source>
</evidence>
<organism evidence="2 3">
    <name type="scientific">Vreelandella populi</name>
    <dbReference type="NCBI Taxonomy" id="2498858"/>
    <lineage>
        <taxon>Bacteria</taxon>
        <taxon>Pseudomonadati</taxon>
        <taxon>Pseudomonadota</taxon>
        <taxon>Gammaproteobacteria</taxon>
        <taxon>Oceanospirillales</taxon>
        <taxon>Halomonadaceae</taxon>
        <taxon>Vreelandella</taxon>
    </lineage>
</organism>
<gene>
    <name evidence="2" type="ORF">ELY37_03035</name>
</gene>
<dbReference type="RefSeq" id="WP_126981503.1">
    <property type="nucleotide sequence ID" value="NZ_RZHD01000003.1"/>
</dbReference>
<feature type="region of interest" description="Disordered" evidence="1">
    <location>
        <begin position="1"/>
        <end position="35"/>
    </location>
</feature>
<sequence length="78" mass="8756">MSPGSPNALWAKHGYTVERQQRRTGGPKVRTIRNPAGDTVLHDAGYDAEMEWINDNLETHHQTLPKMRLPTPAPVLID</sequence>
<reference evidence="2 3" key="1">
    <citation type="submission" date="2018-12" db="EMBL/GenBank/DDBJ databases">
        <title>three novel Halomonas strain isolated from plants.</title>
        <authorList>
            <person name="Sun C."/>
        </authorList>
    </citation>
    <scope>NUCLEOTIDE SEQUENCE [LARGE SCALE GENOMIC DNA]</scope>
    <source>
        <strain evidence="2 3">RC</strain>
    </source>
</reference>
<proteinExistence type="predicted"/>
<evidence type="ECO:0000313" key="2">
    <source>
        <dbReference type="EMBL" id="RUR48839.1"/>
    </source>
</evidence>
<dbReference type="AlphaFoldDB" id="A0A433LFR6"/>
<dbReference type="EMBL" id="RZHD01000003">
    <property type="protein sequence ID" value="RUR48839.1"/>
    <property type="molecule type" value="Genomic_DNA"/>
</dbReference>
<protein>
    <submittedName>
        <fullName evidence="2">Uncharacterized protein</fullName>
    </submittedName>
</protein>
<comment type="caution">
    <text evidence="2">The sequence shown here is derived from an EMBL/GenBank/DDBJ whole genome shotgun (WGS) entry which is preliminary data.</text>
</comment>
<accession>A0A433LFR6</accession>
<evidence type="ECO:0000256" key="1">
    <source>
        <dbReference type="SAM" id="MobiDB-lite"/>
    </source>
</evidence>
<keyword evidence="3" id="KW-1185">Reference proteome</keyword>
<dbReference type="OrthoDB" id="6174250at2"/>